<keyword evidence="4" id="KW-0533">Nickel</keyword>
<dbReference type="EC" id="2.1.1.-" evidence="10"/>
<comment type="similarity">
    <text evidence="3 10">Belongs to the damage-control phosphatase family. Sugar phosphate phosphatase III subfamily.</text>
</comment>
<dbReference type="GO" id="GO:0016791">
    <property type="term" value="F:phosphatase activity"/>
    <property type="evidence" value="ECO:0007669"/>
    <property type="project" value="TreeGrafter"/>
</dbReference>
<dbReference type="FunFam" id="3.40.50.10880:FF:000005">
    <property type="entry name" value="DUF89-domain-containing protein"/>
    <property type="match status" value="1"/>
</dbReference>
<dbReference type="EMBL" id="JAIZAY010000003">
    <property type="protein sequence ID" value="KAJ8045525.1"/>
    <property type="molecule type" value="Genomic_DNA"/>
</dbReference>
<keyword evidence="13" id="KW-1185">Reference proteome</keyword>
<evidence type="ECO:0000256" key="9">
    <source>
        <dbReference type="ARBA" id="ARBA00048809"/>
    </source>
</evidence>
<evidence type="ECO:0000256" key="4">
    <source>
        <dbReference type="ARBA" id="ARBA00022596"/>
    </source>
</evidence>
<keyword evidence="7 10" id="KW-0464">Manganese</keyword>
<protein>
    <recommendedName>
        <fullName evidence="10">Sugar phosphate phosphatase</fullName>
        <ecNumber evidence="10">2.1.1.-</ecNumber>
        <ecNumber evidence="10">3.1.3.-</ecNumber>
    </recommendedName>
</protein>
<dbReference type="GO" id="GO:0032259">
    <property type="term" value="P:methylation"/>
    <property type="evidence" value="ECO:0007669"/>
    <property type="project" value="UniProtKB-KW"/>
</dbReference>
<comment type="catalytic activity">
    <reaction evidence="1 10">
        <text>L-glutamyl-[protein] + S-adenosyl-L-methionine = [protein]-L-glutamate 5-O-methyl ester + S-adenosyl-L-homocysteine</text>
        <dbReference type="Rhea" id="RHEA:24452"/>
        <dbReference type="Rhea" id="RHEA-COMP:10208"/>
        <dbReference type="Rhea" id="RHEA-COMP:10311"/>
        <dbReference type="ChEBI" id="CHEBI:29973"/>
        <dbReference type="ChEBI" id="CHEBI:57856"/>
        <dbReference type="ChEBI" id="CHEBI:59789"/>
        <dbReference type="ChEBI" id="CHEBI:82795"/>
    </reaction>
</comment>
<keyword evidence="6 10" id="KW-0378">Hydrolase</keyword>
<evidence type="ECO:0000256" key="3">
    <source>
        <dbReference type="ARBA" id="ARBA00009519"/>
    </source>
</evidence>
<evidence type="ECO:0000256" key="7">
    <source>
        <dbReference type="ARBA" id="ARBA00023211"/>
    </source>
</evidence>
<evidence type="ECO:0000256" key="6">
    <source>
        <dbReference type="ARBA" id="ARBA00022801"/>
    </source>
</evidence>
<dbReference type="GO" id="GO:0006974">
    <property type="term" value="P:DNA damage response"/>
    <property type="evidence" value="ECO:0007669"/>
    <property type="project" value="TreeGrafter"/>
</dbReference>
<dbReference type="InterPro" id="IPR002791">
    <property type="entry name" value="ARMT1-like_metal-bd"/>
</dbReference>
<proteinExistence type="inferred from homology"/>
<evidence type="ECO:0000256" key="10">
    <source>
        <dbReference type="RuleBase" id="RU367030"/>
    </source>
</evidence>
<feature type="domain" description="Damage-control phosphatase ARMT1-like metal-binding" evidence="11">
    <location>
        <begin position="22"/>
        <end position="412"/>
    </location>
</feature>
<evidence type="ECO:0000256" key="5">
    <source>
        <dbReference type="ARBA" id="ARBA00022723"/>
    </source>
</evidence>
<gene>
    <name evidence="12" type="ORF">HOLleu_08551</name>
</gene>
<dbReference type="GO" id="GO:0016462">
    <property type="term" value="F:pyrophosphatase activity"/>
    <property type="evidence" value="ECO:0007669"/>
    <property type="project" value="UniProtKB-ARBA"/>
</dbReference>
<dbReference type="PANTHER" id="PTHR12260:SF6">
    <property type="entry name" value="DAMAGE-CONTROL PHOSPHATASE ARMT1"/>
    <property type="match status" value="1"/>
</dbReference>
<dbReference type="GO" id="GO:0051998">
    <property type="term" value="F:protein carboxyl O-methyltransferase activity"/>
    <property type="evidence" value="ECO:0007669"/>
    <property type="project" value="UniProtKB-UniRule"/>
</dbReference>
<comment type="caution">
    <text evidence="12">The sequence shown here is derived from an EMBL/GenBank/DDBJ whole genome shotgun (WGS) entry which is preliminary data.</text>
</comment>
<dbReference type="GO" id="GO:0030643">
    <property type="term" value="P:intracellular phosphate ion homeostasis"/>
    <property type="evidence" value="ECO:0007669"/>
    <property type="project" value="UniProtKB-ARBA"/>
</dbReference>
<name>A0A9Q1HH20_HOLLE</name>
<dbReference type="AlphaFoldDB" id="A0A9Q1HH20"/>
<keyword evidence="10" id="KW-0808">Transferase</keyword>
<evidence type="ECO:0000256" key="8">
    <source>
        <dbReference type="ARBA" id="ARBA00045980"/>
    </source>
</evidence>
<accession>A0A9Q1HH20</accession>
<evidence type="ECO:0000313" key="13">
    <source>
        <dbReference type="Proteomes" id="UP001152320"/>
    </source>
</evidence>
<dbReference type="Pfam" id="PF01937">
    <property type="entry name" value="ARMT1-like_dom"/>
    <property type="match status" value="1"/>
</dbReference>
<dbReference type="Proteomes" id="UP001152320">
    <property type="component" value="Chromosome 3"/>
</dbReference>
<keyword evidence="5 10" id="KW-0479">Metal-binding</keyword>
<comment type="cofactor">
    <cofactor evidence="10">
        <name>Mn(2+)</name>
        <dbReference type="ChEBI" id="CHEBI:29035"/>
    </cofactor>
    <cofactor evidence="10">
        <name>Ni(2+)</name>
        <dbReference type="ChEBI" id="CHEBI:49786"/>
    </cofactor>
</comment>
<dbReference type="SUPFAM" id="SSF111321">
    <property type="entry name" value="AF1104-like"/>
    <property type="match status" value="1"/>
</dbReference>
<evidence type="ECO:0000313" key="12">
    <source>
        <dbReference type="EMBL" id="KAJ8045525.1"/>
    </source>
</evidence>
<dbReference type="Gene3D" id="1.20.930.60">
    <property type="match status" value="1"/>
</dbReference>
<evidence type="ECO:0000259" key="11">
    <source>
        <dbReference type="Pfam" id="PF01937"/>
    </source>
</evidence>
<keyword evidence="10" id="KW-0489">Methyltransferase</keyword>
<dbReference type="PANTHER" id="PTHR12260">
    <property type="entry name" value="DAMAGE-CONTROL PHOSPHATASE ARMT1"/>
    <property type="match status" value="1"/>
</dbReference>
<comment type="catalytic activity">
    <reaction evidence="9 10">
        <text>beta-D-fructose 6-phosphate = dihydroxyacetone + D-glyceraldehyde 3-phosphate</text>
        <dbReference type="Rhea" id="RHEA:28002"/>
        <dbReference type="ChEBI" id="CHEBI:16016"/>
        <dbReference type="ChEBI" id="CHEBI:57634"/>
        <dbReference type="ChEBI" id="CHEBI:59776"/>
    </reaction>
</comment>
<dbReference type="InterPro" id="IPR036075">
    <property type="entry name" value="ARMT-1-like_metal-bd_sf"/>
</dbReference>
<dbReference type="GO" id="GO:0046872">
    <property type="term" value="F:metal ion binding"/>
    <property type="evidence" value="ECO:0007669"/>
    <property type="project" value="UniProtKB-UniRule"/>
</dbReference>
<dbReference type="EC" id="3.1.3.-" evidence="10"/>
<reference evidence="12" key="1">
    <citation type="submission" date="2021-10" db="EMBL/GenBank/DDBJ databases">
        <title>Tropical sea cucumber genome reveals ecological adaptation and Cuvierian tubules defense mechanism.</title>
        <authorList>
            <person name="Chen T."/>
        </authorList>
    </citation>
    <scope>NUCLEOTIDE SEQUENCE</scope>
    <source>
        <strain evidence="12">Nanhai2018</strain>
        <tissue evidence="12">Muscle</tissue>
    </source>
</reference>
<comment type="catalytic activity">
    <reaction evidence="2 10">
        <text>beta-D-fructose 1-phosphate + H2O = D-fructose + phosphate</text>
        <dbReference type="Rhea" id="RHEA:35603"/>
        <dbReference type="ChEBI" id="CHEBI:15377"/>
        <dbReference type="ChEBI" id="CHEBI:37721"/>
        <dbReference type="ChEBI" id="CHEBI:43474"/>
        <dbReference type="ChEBI" id="CHEBI:138881"/>
    </reaction>
</comment>
<dbReference type="OrthoDB" id="541375at2759"/>
<comment type="function">
    <text evidence="8 10">Metal-dependent phosphatase that shows phosphatase activity against several substrates, including fructose-1-phosphate and fructose-6-phosphate. Its preference for fructose-1-phosphate, a strong glycating agent that causes DNA damage rather than a canonical yeast metabolite, suggests a damage-control function in hexose phosphate metabolism. Has also been shown to have O-methyltransferase activity that methylates glutamate residues of target proteins to form gamma-glutamyl methyl ester residues. Possibly methylates PCNA, suggesting it is involved in the DNA damage response.</text>
</comment>
<sequence length="437" mass="49656">METNPLPEKLSAKKKGTFAFKTVADRLPKILTKVIDTTYQYRLKAAELYGEEGANDCKVLTGYLSKLRNCIQTDKPMYMITDGGEDEDMWNRVLKEETESRQGVPPSAFTTSWLYLECFMYRCIMEGINKSHHLQNFDPFGDQKRQALETSKDAMITLASYLEEVLPKKGVGFESFSEFVQISLWGNKCDLSISAGVENSQKISPVAPLKQLKAFILVNDLEQVWKVGQQAFNSGNKQQFRLDIVLDNAGFELFTDLCLAEFLLSTGLVESVHMHYKAMPWFVSDVTAEDFSWTLQQLSASDHATLSTLGKKWLQYVKDGKWVLHNHKFWTTCHAFCEMKLISPDLYQELSNSSFIFLKGDLNYRKLVGDREWNHTESYERALGGFHPAPLCALRTLKADLVVGLKEGVDAKIEAKNSDWMVTGEYAVIQYSSKIAL</sequence>
<evidence type="ECO:0000256" key="2">
    <source>
        <dbReference type="ARBA" id="ARBA00001326"/>
    </source>
</evidence>
<dbReference type="GO" id="GO:0005634">
    <property type="term" value="C:nucleus"/>
    <property type="evidence" value="ECO:0007669"/>
    <property type="project" value="TreeGrafter"/>
</dbReference>
<dbReference type="InterPro" id="IPR039763">
    <property type="entry name" value="ARMT1"/>
</dbReference>
<evidence type="ECO:0000256" key="1">
    <source>
        <dbReference type="ARBA" id="ARBA00000807"/>
    </source>
</evidence>
<comment type="domain">
    <text evidence="10">Subfamily III proteins have a conserved RTxK motif about 40-50 residues from the C-terminus; the threonine may be replaced by serine or cysteine.</text>
</comment>
<dbReference type="Gene3D" id="3.40.50.10880">
    <property type="entry name" value="Uncharacterised protein PF01937, DUF89, domain 3"/>
    <property type="match status" value="1"/>
</dbReference>
<organism evidence="12 13">
    <name type="scientific">Holothuria leucospilota</name>
    <name type="common">Black long sea cucumber</name>
    <name type="synonym">Mertensiothuria leucospilota</name>
    <dbReference type="NCBI Taxonomy" id="206669"/>
    <lineage>
        <taxon>Eukaryota</taxon>
        <taxon>Metazoa</taxon>
        <taxon>Echinodermata</taxon>
        <taxon>Eleutherozoa</taxon>
        <taxon>Echinozoa</taxon>
        <taxon>Holothuroidea</taxon>
        <taxon>Aspidochirotacea</taxon>
        <taxon>Aspidochirotida</taxon>
        <taxon>Holothuriidae</taxon>
        <taxon>Holothuria</taxon>
    </lineage>
</organism>